<evidence type="ECO:0000313" key="4">
    <source>
        <dbReference type="EMBL" id="KMW58981.1"/>
    </source>
</evidence>
<keyword evidence="2 4" id="KW-0489">Methyltransferase</keyword>
<dbReference type="Proteomes" id="UP000037178">
    <property type="component" value="Unassembled WGS sequence"/>
</dbReference>
<dbReference type="STRING" id="1675527.AIOL_003962"/>
<keyword evidence="5" id="KW-1185">Reference proteome</keyword>
<dbReference type="GO" id="GO:0015948">
    <property type="term" value="P:methanogenesis"/>
    <property type="evidence" value="ECO:0007669"/>
    <property type="project" value="InterPro"/>
</dbReference>
<reference evidence="4 5" key="1">
    <citation type="submission" date="2015-06" db="EMBL/GenBank/DDBJ databases">
        <title>Draft genome sequence of an Alphaproteobacteria species associated to the Mediterranean sponge Oscarella lobularis.</title>
        <authorList>
            <person name="Jourda C."/>
            <person name="Santini S."/>
            <person name="Claverie J.-M."/>
        </authorList>
    </citation>
    <scope>NUCLEOTIDE SEQUENCE [LARGE SCALE GENOMIC DNA]</scope>
    <source>
        <strain evidence="4">IGS</strain>
    </source>
</reference>
<gene>
    <name evidence="4" type="ORF">AIOL_003962</name>
</gene>
<evidence type="ECO:0000313" key="5">
    <source>
        <dbReference type="Proteomes" id="UP000037178"/>
    </source>
</evidence>
<dbReference type="AlphaFoldDB" id="A0A0J9E8C9"/>
<evidence type="ECO:0000256" key="3">
    <source>
        <dbReference type="ARBA" id="ARBA00022679"/>
    </source>
</evidence>
<sequence length="481" mass="51179">MINPAPPGPIGGQYRPLSEADCQAVLDMALRLLAELGMGEVPDRLADLLISKGARSQGDRILLPEALVRDCIALTSRKVTLHGRDAARSVTIGGDAVHYGTGGAAVQVLDLETGQYRPSTLRDLHDFTRLQDKLENIAWFTRCCIATDVADNFELEVNTANALLRNTTKPVAMSFTMGDYVAPIVEMFDIAGGGKGSYAARPFVTAHVSPIISPLRYGEDAVEVAFACVAHGVPIACLIAAQAGATGPAPLANFLAHSLAETLAGLVMIQCMGPGHPMIFGNWPFVIDLRTGAFVGGGAETALMNAASAQLSNWLGLPSGVAASMTDAKVPDAQFGMEKGVTALAAGLAGGNMIYESAGMMAALMGASFEAFVLDNDMIGHLYRVLRGIEMEALDFGAIRDAVLGEGHFLGGPDTMAAMERDYYYPALADREAPRTWEEAGALDARDRAKAKAREILMQHDPRYLRAAQEAEIARRFNILQ</sequence>
<evidence type="ECO:0000256" key="1">
    <source>
        <dbReference type="ARBA" id="ARBA00007137"/>
    </source>
</evidence>
<dbReference type="InterPro" id="IPR038601">
    <property type="entry name" value="MttB-like_sf"/>
</dbReference>
<proteinExistence type="inferred from homology"/>
<comment type="caution">
    <text evidence="4">The sequence shown here is derived from an EMBL/GenBank/DDBJ whole genome shotgun (WGS) entry which is preliminary data.</text>
</comment>
<organism evidence="4 5">
    <name type="scientific">Candidatus Rhodobacter oscarellae</name>
    <dbReference type="NCBI Taxonomy" id="1675527"/>
    <lineage>
        <taxon>Bacteria</taxon>
        <taxon>Pseudomonadati</taxon>
        <taxon>Pseudomonadota</taxon>
        <taxon>Alphaproteobacteria</taxon>
        <taxon>Rhodobacterales</taxon>
        <taxon>Rhodobacter group</taxon>
        <taxon>Rhodobacter</taxon>
    </lineage>
</organism>
<dbReference type="PATRIC" id="fig|1675527.3.peg.4154"/>
<evidence type="ECO:0000256" key="2">
    <source>
        <dbReference type="ARBA" id="ARBA00022603"/>
    </source>
</evidence>
<dbReference type="GO" id="GO:0032259">
    <property type="term" value="P:methylation"/>
    <property type="evidence" value="ECO:0007669"/>
    <property type="project" value="UniProtKB-KW"/>
</dbReference>
<dbReference type="Gene3D" id="3.20.20.480">
    <property type="entry name" value="Trimethylamine methyltransferase-like"/>
    <property type="match status" value="1"/>
</dbReference>
<dbReference type="EMBL" id="LFTY01000002">
    <property type="protein sequence ID" value="KMW58981.1"/>
    <property type="molecule type" value="Genomic_DNA"/>
</dbReference>
<protein>
    <submittedName>
        <fullName evidence="4">Trimethylamine methyltransferase family protein</fullName>
    </submittedName>
</protein>
<accession>A0A0J9E8C9</accession>
<comment type="similarity">
    <text evidence="1">Belongs to the trimethylamine methyltransferase family.</text>
</comment>
<dbReference type="InterPro" id="IPR010426">
    <property type="entry name" value="MTTB_MeTrfase"/>
</dbReference>
<name>A0A0J9E8C9_9RHOB</name>
<keyword evidence="3 4" id="KW-0808">Transferase</keyword>
<dbReference type="GO" id="GO:0008168">
    <property type="term" value="F:methyltransferase activity"/>
    <property type="evidence" value="ECO:0007669"/>
    <property type="project" value="UniProtKB-KW"/>
</dbReference>
<dbReference type="Pfam" id="PF06253">
    <property type="entry name" value="MTTB"/>
    <property type="match status" value="1"/>
</dbReference>